<dbReference type="PRINTS" id="PR00401">
    <property type="entry name" value="SH2DOMAIN"/>
</dbReference>
<dbReference type="Gene3D" id="1.10.287.1490">
    <property type="match status" value="1"/>
</dbReference>
<keyword evidence="10" id="KW-0539">Nucleus</keyword>
<sequence length="679" mass="78585">MVKAHESWSNMSPTGAPALPPRKLSQTNRPQSVEPIATRLQNPLQEPSCIEEAEWYWGDITRDEVQEKLTDMPDGTFLVRNASNKAGEYTLTLRKGGTNKLIKIYHKNEKFGFSEPYNFSSVIDLVNHYRKVSLSQYNATLDVKLLYPVSRFQQDEEFGTWKSLNVDVVWMRLIDLLKDILKKSISYEELSKEFQAAMADISAMRMGLQQYQEVNRMFEDQLRVHDKFLKKAERHEADNLVENIEIVKKRIKLLLDGKAVLEDKLYTQVAYSQTLEREMYQLKQEGAVVTRQKDKSVRWLLTHGVALDAINRLLNGTDWNTCKPEDIQLPLNLSHLDEGTWLLQSCSRADAERLLNGKRNGTFLIRPSRTGQSALSIVCNGVVNHCIVYRTPKGFGFAEPYNIYSSLKDLVMHYSQTSLEEHNDSLTTTLAYPVEDNFDRRKPHKYRDNKSPERQHRRHNSNSDDDRRKRPRYDRKDNSRHQNNSDSGHQWGTKESSNDKKPVVKKEEPNFETTGKLAEDTNTFNGVVIKYSEPAEARKPKRRWRLYPFKGEKQLPVLHIHRQSGYLLGRDRKVADIPIDHPSCSKQHAALQYRLISAKKDGRHVRCIRPYIIDLESANGTYVNNQRIDPKKYVELMEKDVIKFGFSSREYVLLHEHSTDSGDDDSLAEDDPNEESNAD</sequence>
<feature type="compositionally biased region" description="Polar residues" evidence="13">
    <location>
        <begin position="481"/>
        <end position="495"/>
    </location>
</feature>
<evidence type="ECO:0000313" key="16">
    <source>
        <dbReference type="EMBL" id="KAE9527006.1"/>
    </source>
</evidence>
<feature type="domain" description="FHA" evidence="15">
    <location>
        <begin position="566"/>
        <end position="628"/>
    </location>
</feature>
<dbReference type="EMBL" id="VYZN01000054">
    <property type="protein sequence ID" value="KAE9527006.1"/>
    <property type="molecule type" value="Genomic_DNA"/>
</dbReference>
<dbReference type="SMART" id="SM00240">
    <property type="entry name" value="FHA"/>
    <property type="match status" value="1"/>
</dbReference>
<dbReference type="InterPro" id="IPR000980">
    <property type="entry name" value="SH2"/>
</dbReference>
<feature type="compositionally biased region" description="Acidic residues" evidence="13">
    <location>
        <begin position="661"/>
        <end position="679"/>
    </location>
</feature>
<dbReference type="InterPro" id="IPR032498">
    <property type="entry name" value="PI3K_P85_iSH2"/>
</dbReference>
<feature type="compositionally biased region" description="Basic and acidic residues" evidence="13">
    <location>
        <begin position="461"/>
        <end position="480"/>
    </location>
</feature>
<dbReference type="InterPro" id="IPR000253">
    <property type="entry name" value="FHA_dom"/>
</dbReference>
<comment type="caution">
    <text evidence="16">The sequence shown here is derived from an EMBL/GenBank/DDBJ whole genome shotgun (WGS) entry which is preliminary data.</text>
</comment>
<dbReference type="InterPro" id="IPR036860">
    <property type="entry name" value="SH2_dom_sf"/>
</dbReference>
<keyword evidence="8" id="KW-0943">RNA-mediated gene silencing</keyword>
<dbReference type="FunFam" id="2.60.200.20:FF:000008">
    <property type="entry name" value="smad nuclear-interacting protein 1"/>
    <property type="match status" value="1"/>
</dbReference>
<keyword evidence="7" id="KW-0175">Coiled coil</keyword>
<dbReference type="SUPFAM" id="SSF55550">
    <property type="entry name" value="SH2 domain"/>
    <property type="match status" value="2"/>
</dbReference>
<dbReference type="SMART" id="SM00252">
    <property type="entry name" value="SH2"/>
    <property type="match status" value="2"/>
</dbReference>
<dbReference type="PANTHER" id="PTHR23308">
    <property type="entry name" value="NUCLEAR INHIBITOR OF PROTEIN PHOSPHATASE-1"/>
    <property type="match status" value="1"/>
</dbReference>
<dbReference type="GO" id="GO:0005681">
    <property type="term" value="C:spliceosomal complex"/>
    <property type="evidence" value="ECO:0007669"/>
    <property type="project" value="UniProtKB-KW"/>
</dbReference>
<evidence type="ECO:0000256" key="2">
    <source>
        <dbReference type="ARBA" id="ARBA00022499"/>
    </source>
</evidence>
<protein>
    <recommendedName>
        <fullName evidence="18">Phosphatidylinositol 3-kinase regulatory subunit gamma</fullName>
    </recommendedName>
</protein>
<keyword evidence="17" id="KW-1185">Reference proteome</keyword>
<proteinExistence type="predicted"/>
<dbReference type="GO" id="GO:0008380">
    <property type="term" value="P:RNA splicing"/>
    <property type="evidence" value="ECO:0007669"/>
    <property type="project" value="UniProtKB-KW"/>
</dbReference>
<feature type="domain" description="SH2" evidence="14">
    <location>
        <begin position="55"/>
        <end position="149"/>
    </location>
</feature>
<evidence type="ECO:0000256" key="5">
    <source>
        <dbReference type="ARBA" id="ARBA00022728"/>
    </source>
</evidence>
<keyword evidence="2" id="KW-1017">Isopeptide bond</keyword>
<dbReference type="InterPro" id="IPR008984">
    <property type="entry name" value="SMAD_FHA_dom_sf"/>
</dbReference>
<accession>A0A6G0T7J8</accession>
<dbReference type="CDD" id="cd12923">
    <property type="entry name" value="iSH2_PI3K_IA_R"/>
    <property type="match status" value="1"/>
</dbReference>
<keyword evidence="4" id="KW-0507">mRNA processing</keyword>
<feature type="compositionally biased region" description="Basic and acidic residues" evidence="13">
    <location>
        <begin position="496"/>
        <end position="509"/>
    </location>
</feature>
<evidence type="ECO:0000259" key="15">
    <source>
        <dbReference type="PROSITE" id="PS50006"/>
    </source>
</evidence>
<keyword evidence="5" id="KW-0747">Spliceosome</keyword>
<dbReference type="SUPFAM" id="SSF49879">
    <property type="entry name" value="SMAD/FHA domain"/>
    <property type="match status" value="1"/>
</dbReference>
<keyword evidence="9" id="KW-0508">mRNA splicing</keyword>
<evidence type="ECO:0000256" key="10">
    <source>
        <dbReference type="ARBA" id="ARBA00023242"/>
    </source>
</evidence>
<dbReference type="Pfam" id="PF00017">
    <property type="entry name" value="SH2"/>
    <property type="match status" value="2"/>
</dbReference>
<evidence type="ECO:0000256" key="3">
    <source>
        <dbReference type="ARBA" id="ARBA00022553"/>
    </source>
</evidence>
<reference evidence="16 17" key="1">
    <citation type="submission" date="2019-08" db="EMBL/GenBank/DDBJ databases">
        <title>The genome of the soybean aphid Biotype 1, its phylome, world population structure and adaptation to the North American continent.</title>
        <authorList>
            <person name="Giordano R."/>
            <person name="Donthu R.K."/>
            <person name="Hernandez A.G."/>
            <person name="Wright C.L."/>
            <person name="Zimin A.V."/>
        </authorList>
    </citation>
    <scope>NUCLEOTIDE SEQUENCE [LARGE SCALE GENOMIC DNA]</scope>
    <source>
        <tissue evidence="16">Whole aphids</tissue>
    </source>
</reference>
<evidence type="ECO:0000256" key="6">
    <source>
        <dbReference type="ARBA" id="ARBA00022843"/>
    </source>
</evidence>
<name>A0A6G0T7J8_APHGL</name>
<evidence type="ECO:0000259" key="14">
    <source>
        <dbReference type="PROSITE" id="PS50001"/>
    </source>
</evidence>
<dbReference type="PROSITE" id="PS50006">
    <property type="entry name" value="FHA_DOMAIN"/>
    <property type="match status" value="1"/>
</dbReference>
<dbReference type="AlphaFoldDB" id="A0A6G0T7J8"/>
<dbReference type="Pfam" id="PF16454">
    <property type="entry name" value="PI3K_P85_iSH2"/>
    <property type="match status" value="1"/>
</dbReference>
<evidence type="ECO:0000256" key="1">
    <source>
        <dbReference type="ARBA" id="ARBA00004123"/>
    </source>
</evidence>
<dbReference type="FunFam" id="3.30.505.10:FF:000100">
    <property type="entry name" value="phosphatidylinositol 3-kinase regulatory subunit gamma"/>
    <property type="match status" value="1"/>
</dbReference>
<evidence type="ECO:0000313" key="17">
    <source>
        <dbReference type="Proteomes" id="UP000475862"/>
    </source>
</evidence>
<dbReference type="Gene3D" id="3.30.505.10">
    <property type="entry name" value="SH2 domain"/>
    <property type="match status" value="2"/>
</dbReference>
<feature type="region of interest" description="Disordered" evidence="13">
    <location>
        <begin position="1"/>
        <end position="32"/>
    </location>
</feature>
<organism evidence="16 17">
    <name type="scientific">Aphis glycines</name>
    <name type="common">Soybean aphid</name>
    <dbReference type="NCBI Taxonomy" id="307491"/>
    <lineage>
        <taxon>Eukaryota</taxon>
        <taxon>Metazoa</taxon>
        <taxon>Ecdysozoa</taxon>
        <taxon>Arthropoda</taxon>
        <taxon>Hexapoda</taxon>
        <taxon>Insecta</taxon>
        <taxon>Pterygota</taxon>
        <taxon>Neoptera</taxon>
        <taxon>Paraneoptera</taxon>
        <taxon>Hemiptera</taxon>
        <taxon>Sternorrhyncha</taxon>
        <taxon>Aphidomorpha</taxon>
        <taxon>Aphidoidea</taxon>
        <taxon>Aphididae</taxon>
        <taxon>Aphidini</taxon>
        <taxon>Aphis</taxon>
        <taxon>Aphis</taxon>
    </lineage>
</organism>
<evidence type="ECO:0000256" key="13">
    <source>
        <dbReference type="SAM" id="MobiDB-lite"/>
    </source>
</evidence>
<dbReference type="Proteomes" id="UP000475862">
    <property type="component" value="Unassembled WGS sequence"/>
</dbReference>
<feature type="region of interest" description="Disordered" evidence="13">
    <location>
        <begin position="435"/>
        <end position="518"/>
    </location>
</feature>
<evidence type="ECO:0000256" key="4">
    <source>
        <dbReference type="ARBA" id="ARBA00022664"/>
    </source>
</evidence>
<dbReference type="Gene3D" id="2.60.200.20">
    <property type="match status" value="1"/>
</dbReference>
<evidence type="ECO:0000256" key="7">
    <source>
        <dbReference type="ARBA" id="ARBA00023054"/>
    </source>
</evidence>
<dbReference type="OrthoDB" id="3175255at2759"/>
<dbReference type="GO" id="GO:0031047">
    <property type="term" value="P:regulatory ncRNA-mediated gene silencing"/>
    <property type="evidence" value="ECO:0007669"/>
    <property type="project" value="UniProtKB-KW"/>
</dbReference>
<evidence type="ECO:0000256" key="8">
    <source>
        <dbReference type="ARBA" id="ARBA00023158"/>
    </source>
</evidence>
<evidence type="ECO:0000256" key="12">
    <source>
        <dbReference type="PROSITE-ProRule" id="PRU00191"/>
    </source>
</evidence>
<keyword evidence="12" id="KW-0727">SH2 domain</keyword>
<feature type="domain" description="SH2" evidence="14">
    <location>
        <begin position="341"/>
        <end position="434"/>
    </location>
</feature>
<dbReference type="PROSITE" id="PS50001">
    <property type="entry name" value="SH2"/>
    <property type="match status" value="2"/>
</dbReference>
<dbReference type="CDD" id="cd09942">
    <property type="entry name" value="SH2_nSH2_p85_like"/>
    <property type="match status" value="1"/>
</dbReference>
<keyword evidence="3" id="KW-0597">Phosphoprotein</keyword>
<dbReference type="PRINTS" id="PR00678">
    <property type="entry name" value="PI3KINASEP85"/>
</dbReference>
<comment type="subcellular location">
    <subcellularLocation>
        <location evidence="1">Nucleus</location>
    </subcellularLocation>
</comment>
<dbReference type="InterPro" id="IPR050923">
    <property type="entry name" value="Cell_Proc_Reg/RNA_Proc"/>
</dbReference>
<dbReference type="CDD" id="cd22718">
    <property type="entry name" value="FHA_SNIP1"/>
    <property type="match status" value="1"/>
</dbReference>
<evidence type="ECO:0000256" key="11">
    <source>
        <dbReference type="ARBA" id="ARBA00055964"/>
    </source>
</evidence>
<gene>
    <name evidence="16" type="ORF">AGLY_013654</name>
</gene>
<evidence type="ECO:0000256" key="9">
    <source>
        <dbReference type="ARBA" id="ARBA00023187"/>
    </source>
</evidence>
<feature type="region of interest" description="Disordered" evidence="13">
    <location>
        <begin position="657"/>
        <end position="679"/>
    </location>
</feature>
<dbReference type="Pfam" id="PF00498">
    <property type="entry name" value="FHA"/>
    <property type="match status" value="1"/>
</dbReference>
<dbReference type="InterPro" id="IPR035022">
    <property type="entry name" value="PI3kinase_P85_nSH2"/>
</dbReference>
<comment type="function">
    <text evidence="11">Required for pre-mRNA splicing as component of the spliceosome. As a component of the minor spliceosome, involved in the splicing of U12-type introns in pre-mRNAs. Down-regulates NF-kappa-B signaling by competing with RELA for CREBBP/EP300 binding. Involved in the microRNA (miRNA) biogenesis. May be involved in cyclin-D1/CCND1 mRNA stability through the SNARP complex which associates with both the 3'end of the CCND1 gene and its mRNA.</text>
</comment>
<keyword evidence="6" id="KW-0832">Ubl conjugation</keyword>
<dbReference type="FunFam" id="3.30.505.10:FF:000014">
    <property type="entry name" value="Phosphatidylinositol 3-kinase regulatory subunit alpha"/>
    <property type="match status" value="1"/>
</dbReference>
<dbReference type="GO" id="GO:0006397">
    <property type="term" value="P:mRNA processing"/>
    <property type="evidence" value="ECO:0007669"/>
    <property type="project" value="UniProtKB-KW"/>
</dbReference>
<evidence type="ECO:0008006" key="18">
    <source>
        <dbReference type="Google" id="ProtNLM"/>
    </source>
</evidence>